<protein>
    <recommendedName>
        <fullName evidence="5 12">Aminopeptidase N</fullName>
        <ecNumber evidence="4 12">3.4.11.2</ecNumber>
    </recommendedName>
</protein>
<dbReference type="NCBIfam" id="TIGR02414">
    <property type="entry name" value="pepN_proteo"/>
    <property type="match status" value="1"/>
</dbReference>
<evidence type="ECO:0000256" key="9">
    <source>
        <dbReference type="ARBA" id="ARBA00022801"/>
    </source>
</evidence>
<sequence>MSESVTFEPKYRLDYQAPAFRIHTTNLTFELDDHATRVTNSMELERLGDDDTLTLDGDDLELAALSLDGVALDAKAYQRTKDKLKIFRVPKRFLLTVVTIIDPARNSSLEGLYKSAGTFCTQCEAEGFRRITYYLDRPDVLSVFTTTIHAPKASYPFLLSNGNCIEKFETGSIQTVTWHDPFPKPAYLFALVAGDFDLLEDSFTTQSGRVVTLQLFVDRGNLPRADFAMAALKRAMAWDEQRFNLEYDLDIYMVVAVDFFNMGAMENKGLNIFNSKYVLADSETATDQDFINVEAVIGHEYFHNWTGNRVTCQDWFQLSLKEGLTVFRDQEFSADMGMRAVKRIQDVRIMRTHQFEEDASPMAHPIRPDKVLEMNNFYTVTVYNKGAEVIRMLHTLLGETGFQKGMKTYIHRHDGQAVTCEDFVRAMEDANDVNLSQFRHWYAYAGTPEVDVDYQFDSTTGSGSLTLQQHTPDTPGQSNKPPMHIPIRLEFVNAHGERIQVVSEHAPVELIELTERRQVVHFSSPEEKVIPALLADFSAPIRLRFEQPEDDLIAILNGAHDAFLRWDASQRIYLNALRNAIRQDDSVELSERFIDVLETAIRNQNTDPALLSLLLQPPSEETLAQEYKVIPIAAATRVVAELKSLLALSLRDALLARYAATDWQQRSFNGNAVAIRMCTNAIAQLLAYHHEDEVILRELDKQFSQSNTMTLAMGALAAAVHAEHPAAERYLAHFADQWGHEKLVMDKWLAVQSSAPGSGTAQKVELLTHHPAFDWGNPNRIYALLATFTHNLNQLHAEDGSGYALIEQAISRLNQQNPQVASRLLSPLLKWRSIPEPQQTQLKRTLERLQTLDNLAPDLHEKLSQALA</sequence>
<dbReference type="Gene3D" id="2.60.40.1730">
    <property type="entry name" value="tricorn interacting facor f3 domain"/>
    <property type="match status" value="1"/>
</dbReference>
<dbReference type="InterPro" id="IPR014782">
    <property type="entry name" value="Peptidase_M1_dom"/>
</dbReference>
<keyword evidence="19" id="KW-1185">Reference proteome</keyword>
<dbReference type="Pfam" id="PF17432">
    <property type="entry name" value="DUF3458_C"/>
    <property type="match status" value="1"/>
</dbReference>
<evidence type="ECO:0000259" key="17">
    <source>
        <dbReference type="Pfam" id="PF17900"/>
    </source>
</evidence>
<dbReference type="Pfam" id="PF11940">
    <property type="entry name" value="DUF3458"/>
    <property type="match status" value="1"/>
</dbReference>
<dbReference type="InterPro" id="IPR001930">
    <property type="entry name" value="Peptidase_M1"/>
</dbReference>
<dbReference type="AlphaFoldDB" id="A0A432WRU0"/>
<feature type="region of interest" description="Disordered" evidence="13">
    <location>
        <begin position="461"/>
        <end position="481"/>
    </location>
</feature>
<reference evidence="18 19" key="1">
    <citation type="journal article" date="2011" name="Front. Microbiol.">
        <title>Genomic signatures of strain selection and enhancement in Bacillus atrophaeus var. globigii, a historical biowarfare simulant.</title>
        <authorList>
            <person name="Gibbons H.S."/>
            <person name="Broomall S.M."/>
            <person name="McNew L.A."/>
            <person name="Daligault H."/>
            <person name="Chapman C."/>
            <person name="Bruce D."/>
            <person name="Karavis M."/>
            <person name="Krepps M."/>
            <person name="McGregor P.A."/>
            <person name="Hong C."/>
            <person name="Park K.H."/>
            <person name="Akmal A."/>
            <person name="Feldman A."/>
            <person name="Lin J.S."/>
            <person name="Chang W.E."/>
            <person name="Higgs B.W."/>
            <person name="Demirev P."/>
            <person name="Lindquist J."/>
            <person name="Liem A."/>
            <person name="Fochler E."/>
            <person name="Read T.D."/>
            <person name="Tapia R."/>
            <person name="Johnson S."/>
            <person name="Bishop-Lilly K.A."/>
            <person name="Detter C."/>
            <person name="Han C."/>
            <person name="Sozhamannan S."/>
            <person name="Rosenzweig C.N."/>
            <person name="Skowronski E.W."/>
        </authorList>
    </citation>
    <scope>NUCLEOTIDE SEQUENCE [LARGE SCALE GENOMIC DNA]</scope>
    <source>
        <strain evidence="18 19">GYP-17</strain>
    </source>
</reference>
<proteinExistence type="inferred from homology"/>
<dbReference type="Gene3D" id="3.30.2010.30">
    <property type="match status" value="1"/>
</dbReference>
<organism evidence="18 19">
    <name type="scientific">Aliidiomarina sanyensis</name>
    <dbReference type="NCBI Taxonomy" id="1249555"/>
    <lineage>
        <taxon>Bacteria</taxon>
        <taxon>Pseudomonadati</taxon>
        <taxon>Pseudomonadota</taxon>
        <taxon>Gammaproteobacteria</taxon>
        <taxon>Alteromonadales</taxon>
        <taxon>Idiomarinaceae</taxon>
        <taxon>Aliidiomarina</taxon>
    </lineage>
</organism>
<feature type="compositionally biased region" description="Polar residues" evidence="13">
    <location>
        <begin position="461"/>
        <end position="480"/>
    </location>
</feature>
<dbReference type="InterPro" id="IPR035414">
    <property type="entry name" value="Peptidase_M1_pepN_Ig-like"/>
</dbReference>
<comment type="caution">
    <text evidence="18">The sequence shown here is derived from an EMBL/GenBank/DDBJ whole genome shotgun (WGS) entry which is preliminary data.</text>
</comment>
<evidence type="ECO:0000256" key="7">
    <source>
        <dbReference type="ARBA" id="ARBA00022670"/>
    </source>
</evidence>
<dbReference type="SUPFAM" id="SSF55486">
    <property type="entry name" value="Metalloproteases ('zincins'), catalytic domain"/>
    <property type="match status" value="1"/>
</dbReference>
<dbReference type="GO" id="GO:0016285">
    <property type="term" value="F:alanyl aminopeptidase activity"/>
    <property type="evidence" value="ECO:0007669"/>
    <property type="project" value="UniProtKB-EC"/>
</dbReference>
<name>A0A432WRU0_9GAMM</name>
<evidence type="ECO:0000256" key="3">
    <source>
        <dbReference type="ARBA" id="ARBA00010136"/>
    </source>
</evidence>
<dbReference type="Pfam" id="PF01433">
    <property type="entry name" value="Peptidase_M1"/>
    <property type="match status" value="1"/>
</dbReference>
<evidence type="ECO:0000256" key="12">
    <source>
        <dbReference type="NCBIfam" id="TIGR02414"/>
    </source>
</evidence>
<dbReference type="RefSeq" id="WP_126775795.1">
    <property type="nucleotide sequence ID" value="NZ_PIPM01000001.1"/>
</dbReference>
<evidence type="ECO:0000256" key="11">
    <source>
        <dbReference type="ARBA" id="ARBA00023049"/>
    </source>
</evidence>
<dbReference type="GO" id="GO:0006508">
    <property type="term" value="P:proteolysis"/>
    <property type="evidence" value="ECO:0007669"/>
    <property type="project" value="UniProtKB-UniRule"/>
</dbReference>
<evidence type="ECO:0000256" key="5">
    <source>
        <dbReference type="ARBA" id="ARBA00015611"/>
    </source>
</evidence>
<dbReference type="InterPro" id="IPR027268">
    <property type="entry name" value="Peptidase_M4/M1_CTD_sf"/>
</dbReference>
<dbReference type="EC" id="3.4.11.2" evidence="4 12"/>
<dbReference type="Proteomes" id="UP000288405">
    <property type="component" value="Unassembled WGS sequence"/>
</dbReference>
<evidence type="ECO:0000259" key="15">
    <source>
        <dbReference type="Pfam" id="PF11940"/>
    </source>
</evidence>
<dbReference type="GO" id="GO:0008237">
    <property type="term" value="F:metallopeptidase activity"/>
    <property type="evidence" value="ECO:0007669"/>
    <property type="project" value="UniProtKB-UniRule"/>
</dbReference>
<dbReference type="PANTHER" id="PTHR46322:SF1">
    <property type="entry name" value="PUROMYCIN-SENSITIVE AMINOPEPTIDASE"/>
    <property type="match status" value="1"/>
</dbReference>
<dbReference type="InterPro" id="IPR024601">
    <property type="entry name" value="Peptidase_M1_pepN_C"/>
</dbReference>
<dbReference type="FunFam" id="3.30.2010.30:FF:000002">
    <property type="entry name" value="Putative aminopeptidase N"/>
    <property type="match status" value="1"/>
</dbReference>
<dbReference type="FunFam" id="1.10.390.10:FF:000002">
    <property type="entry name" value="Aminopeptidase N"/>
    <property type="match status" value="1"/>
</dbReference>
<keyword evidence="11" id="KW-0482">Metalloprotease</keyword>
<evidence type="ECO:0000256" key="4">
    <source>
        <dbReference type="ARBA" id="ARBA00012564"/>
    </source>
</evidence>
<dbReference type="OrthoDB" id="100605at2"/>
<dbReference type="InterPro" id="IPR038438">
    <property type="entry name" value="PepN_Ig-like_sf"/>
</dbReference>
<evidence type="ECO:0000259" key="16">
    <source>
        <dbReference type="Pfam" id="PF17432"/>
    </source>
</evidence>
<keyword evidence="8" id="KW-0479">Metal-binding</keyword>
<keyword evidence="10" id="KW-0862">Zinc</keyword>
<accession>A0A432WRU0</accession>
<comment type="catalytic activity">
    <reaction evidence="1">
        <text>Release of an N-terminal amino acid, Xaa-|-Yaa- from a peptide, amide or arylamide. Xaa is preferably Ala, but may be most amino acids including Pro (slow action). When a terminal hydrophobic residue is followed by a prolyl residue, the two may be released as an intact Xaa-Pro dipeptide.</text>
        <dbReference type="EC" id="3.4.11.2"/>
    </reaction>
</comment>
<evidence type="ECO:0000313" key="18">
    <source>
        <dbReference type="EMBL" id="RUO36481.1"/>
    </source>
</evidence>
<keyword evidence="7" id="KW-0645">Protease</keyword>
<dbReference type="InterPro" id="IPR045357">
    <property type="entry name" value="Aminopeptidase_N-like_N"/>
</dbReference>
<feature type="domain" description="Peptidase M1 alanyl aminopeptidase Ig-like fold" evidence="15">
    <location>
        <begin position="446"/>
        <end position="545"/>
    </location>
</feature>
<dbReference type="Pfam" id="PF17900">
    <property type="entry name" value="Peptidase_M1_N"/>
    <property type="match status" value="1"/>
</dbReference>
<dbReference type="InterPro" id="IPR037144">
    <property type="entry name" value="Peptidase_M1_pepN_C_sf"/>
</dbReference>
<keyword evidence="9" id="KW-0378">Hydrolase</keyword>
<evidence type="ECO:0000256" key="8">
    <source>
        <dbReference type="ARBA" id="ARBA00022723"/>
    </source>
</evidence>
<dbReference type="EMBL" id="PIPM01000001">
    <property type="protein sequence ID" value="RUO36481.1"/>
    <property type="molecule type" value="Genomic_DNA"/>
</dbReference>
<feature type="domain" description="Peptidase M1 membrane alanine aminopeptidase" evidence="14">
    <location>
        <begin position="227"/>
        <end position="439"/>
    </location>
</feature>
<gene>
    <name evidence="18" type="ORF">CWE11_01310</name>
</gene>
<keyword evidence="6 18" id="KW-0031">Aminopeptidase</keyword>
<evidence type="ECO:0000256" key="1">
    <source>
        <dbReference type="ARBA" id="ARBA00000098"/>
    </source>
</evidence>
<dbReference type="SUPFAM" id="SSF63737">
    <property type="entry name" value="Leukotriene A4 hydrolase N-terminal domain"/>
    <property type="match status" value="1"/>
</dbReference>
<evidence type="ECO:0000259" key="14">
    <source>
        <dbReference type="Pfam" id="PF01433"/>
    </source>
</evidence>
<dbReference type="PANTHER" id="PTHR46322">
    <property type="entry name" value="PUROMYCIN-SENSITIVE AMINOPEPTIDASE"/>
    <property type="match status" value="1"/>
</dbReference>
<dbReference type="InterPro" id="IPR012779">
    <property type="entry name" value="Peptidase_M1_pepN"/>
</dbReference>
<comment type="cofactor">
    <cofactor evidence="2">
        <name>Zn(2+)</name>
        <dbReference type="ChEBI" id="CHEBI:29105"/>
    </cofactor>
</comment>
<evidence type="ECO:0000313" key="19">
    <source>
        <dbReference type="Proteomes" id="UP000288405"/>
    </source>
</evidence>
<feature type="domain" description="Aminopeptidase N-like N-terminal" evidence="17">
    <location>
        <begin position="44"/>
        <end position="188"/>
    </location>
</feature>
<dbReference type="Gene3D" id="1.10.390.10">
    <property type="entry name" value="Neutral Protease Domain 2"/>
    <property type="match status" value="1"/>
</dbReference>
<evidence type="ECO:0000256" key="6">
    <source>
        <dbReference type="ARBA" id="ARBA00022438"/>
    </source>
</evidence>
<comment type="similarity">
    <text evidence="3">Belongs to the peptidase M1 family.</text>
</comment>
<dbReference type="PRINTS" id="PR00756">
    <property type="entry name" value="ALADIPTASE"/>
</dbReference>
<dbReference type="Gene3D" id="2.60.40.1840">
    <property type="match status" value="1"/>
</dbReference>
<dbReference type="Gene3D" id="1.25.50.10">
    <property type="entry name" value="Peptidase M1, alanyl aminopeptidase, C-terminal domain"/>
    <property type="match status" value="1"/>
</dbReference>
<feature type="domain" description="Peptidase M1 alanyl aminopeptidase C-terminal" evidence="16">
    <location>
        <begin position="550"/>
        <end position="868"/>
    </location>
</feature>
<evidence type="ECO:0000256" key="10">
    <source>
        <dbReference type="ARBA" id="ARBA00022833"/>
    </source>
</evidence>
<evidence type="ECO:0000256" key="13">
    <source>
        <dbReference type="SAM" id="MobiDB-lite"/>
    </source>
</evidence>
<dbReference type="GO" id="GO:0008270">
    <property type="term" value="F:zinc ion binding"/>
    <property type="evidence" value="ECO:0007669"/>
    <property type="project" value="InterPro"/>
</dbReference>
<dbReference type="CDD" id="cd09600">
    <property type="entry name" value="M1_APN"/>
    <property type="match status" value="1"/>
</dbReference>
<dbReference type="InterPro" id="IPR042097">
    <property type="entry name" value="Aminopeptidase_N-like_N_sf"/>
</dbReference>
<evidence type="ECO:0000256" key="2">
    <source>
        <dbReference type="ARBA" id="ARBA00001947"/>
    </source>
</evidence>